<feature type="region of interest" description="Disordered" evidence="4">
    <location>
        <begin position="283"/>
        <end position="326"/>
    </location>
</feature>
<dbReference type="Pfam" id="PF00018">
    <property type="entry name" value="SH3_1"/>
    <property type="match status" value="2"/>
</dbReference>
<dbReference type="PROSITE" id="PS51745">
    <property type="entry name" value="PB1"/>
    <property type="match status" value="1"/>
</dbReference>
<feature type="region of interest" description="Disordered" evidence="4">
    <location>
        <begin position="132"/>
        <end position="168"/>
    </location>
</feature>
<feature type="compositionally biased region" description="Polar residues" evidence="4">
    <location>
        <begin position="307"/>
        <end position="326"/>
    </location>
</feature>
<feature type="domain" description="SH3" evidence="5">
    <location>
        <begin position="43"/>
        <end position="105"/>
    </location>
</feature>
<dbReference type="CDD" id="cd06890">
    <property type="entry name" value="PX_Bem1p"/>
    <property type="match status" value="1"/>
</dbReference>
<comment type="caution">
    <text evidence="8">The sequence shown here is derived from an EMBL/GenBank/DDBJ whole genome shotgun (WGS) entry which is preliminary data.</text>
</comment>
<dbReference type="SUPFAM" id="SSF54277">
    <property type="entry name" value="CAD &amp; PB1 domains"/>
    <property type="match status" value="1"/>
</dbReference>
<keyword evidence="1 3" id="KW-0728">SH3 domain</keyword>
<dbReference type="GO" id="GO:0030427">
    <property type="term" value="C:site of polarized growth"/>
    <property type="evidence" value="ECO:0007669"/>
    <property type="project" value="UniProtKB-ARBA"/>
</dbReference>
<dbReference type="SUPFAM" id="SSF64268">
    <property type="entry name" value="PX domain"/>
    <property type="match status" value="1"/>
</dbReference>
<dbReference type="InterPro" id="IPR035549">
    <property type="entry name" value="Bem1/Scd2_SH3_2"/>
</dbReference>
<feature type="domain" description="PB1" evidence="7">
    <location>
        <begin position="512"/>
        <end position="588"/>
    </location>
</feature>
<organism evidence="8 9">
    <name type="scientific">Absidia repens</name>
    <dbReference type="NCBI Taxonomy" id="90262"/>
    <lineage>
        <taxon>Eukaryota</taxon>
        <taxon>Fungi</taxon>
        <taxon>Fungi incertae sedis</taxon>
        <taxon>Mucoromycota</taxon>
        <taxon>Mucoromycotina</taxon>
        <taxon>Mucoromycetes</taxon>
        <taxon>Mucorales</taxon>
        <taxon>Cunninghamellaceae</taxon>
        <taxon>Absidia</taxon>
    </lineage>
</organism>
<dbReference type="InterPro" id="IPR001452">
    <property type="entry name" value="SH3_domain"/>
</dbReference>
<dbReference type="InterPro" id="IPR001683">
    <property type="entry name" value="PX_dom"/>
</dbReference>
<dbReference type="InterPro" id="IPR051228">
    <property type="entry name" value="NADPH_Oxidase/PX-Domain"/>
</dbReference>
<dbReference type="PROSITE" id="PS50195">
    <property type="entry name" value="PX"/>
    <property type="match status" value="1"/>
</dbReference>
<dbReference type="PANTHER" id="PTHR15706:SF2">
    <property type="entry name" value="SH3 AND PX DOMAIN-CONTAINING PROTEIN 2A"/>
    <property type="match status" value="1"/>
</dbReference>
<protein>
    <recommendedName>
        <fullName evidence="10">SH3 domain-containing protein</fullName>
    </recommendedName>
</protein>
<dbReference type="AlphaFoldDB" id="A0A1X2ITJ5"/>
<evidence type="ECO:0008006" key="10">
    <source>
        <dbReference type="Google" id="ProtNLM"/>
    </source>
</evidence>
<dbReference type="CDD" id="cd11878">
    <property type="entry name" value="SH3_Bem1p_1"/>
    <property type="match status" value="1"/>
</dbReference>
<evidence type="ECO:0000256" key="3">
    <source>
        <dbReference type="PROSITE-ProRule" id="PRU00192"/>
    </source>
</evidence>
<evidence type="ECO:0000256" key="4">
    <source>
        <dbReference type="SAM" id="MobiDB-lite"/>
    </source>
</evidence>
<proteinExistence type="predicted"/>
<dbReference type="InterPro" id="IPR000270">
    <property type="entry name" value="PB1_dom"/>
</dbReference>
<dbReference type="PROSITE" id="PS50002">
    <property type="entry name" value="SH3"/>
    <property type="match status" value="2"/>
</dbReference>
<dbReference type="GO" id="GO:1902494">
    <property type="term" value="C:catalytic complex"/>
    <property type="evidence" value="ECO:0007669"/>
    <property type="project" value="UniProtKB-ARBA"/>
</dbReference>
<evidence type="ECO:0000259" key="7">
    <source>
        <dbReference type="PROSITE" id="PS51745"/>
    </source>
</evidence>
<evidence type="ECO:0000259" key="5">
    <source>
        <dbReference type="PROSITE" id="PS50002"/>
    </source>
</evidence>
<evidence type="ECO:0000259" key="6">
    <source>
        <dbReference type="PROSITE" id="PS50195"/>
    </source>
</evidence>
<dbReference type="GO" id="GO:0005938">
    <property type="term" value="C:cell cortex"/>
    <property type="evidence" value="ECO:0007669"/>
    <property type="project" value="UniProtKB-ARBA"/>
</dbReference>
<feature type="compositionally biased region" description="Low complexity" evidence="4">
    <location>
        <begin position="284"/>
        <end position="296"/>
    </location>
</feature>
<dbReference type="PANTHER" id="PTHR15706">
    <property type="entry name" value="SH3 MULTIPLE DOMAIN"/>
    <property type="match status" value="1"/>
</dbReference>
<dbReference type="Gene3D" id="2.30.30.40">
    <property type="entry name" value="SH3 Domains"/>
    <property type="match status" value="2"/>
</dbReference>
<dbReference type="GO" id="GO:0060090">
    <property type="term" value="F:molecular adaptor activity"/>
    <property type="evidence" value="ECO:0007669"/>
    <property type="project" value="UniProtKB-ARBA"/>
</dbReference>
<dbReference type="Gene3D" id="3.30.1520.10">
    <property type="entry name" value="Phox-like domain"/>
    <property type="match status" value="1"/>
</dbReference>
<evidence type="ECO:0000313" key="9">
    <source>
        <dbReference type="Proteomes" id="UP000193560"/>
    </source>
</evidence>
<dbReference type="InterPro" id="IPR036871">
    <property type="entry name" value="PX_dom_sf"/>
</dbReference>
<dbReference type="Pfam" id="PF00564">
    <property type="entry name" value="PB1"/>
    <property type="match status" value="1"/>
</dbReference>
<name>A0A1X2ITJ5_9FUNG</name>
<dbReference type="SMART" id="SM00666">
    <property type="entry name" value="PB1"/>
    <property type="match status" value="1"/>
</dbReference>
<keyword evidence="2" id="KW-0677">Repeat</keyword>
<dbReference type="InterPro" id="IPR036028">
    <property type="entry name" value="SH3-like_dom_sf"/>
</dbReference>
<sequence length="592" mass="65886">MFHTKEKVKPPRSLRTARLSVVKNKISTPVSLPATQHAPTMASPKKVIKALYDYQSQSPLELSFTRGDFFHVIGRENDTHWYEACNPVSNSRGVVPVSYFQVLEKNKRNSNESTPPLTPLASTISSVAIGQQNIQQQHQHHQQQHHQQQQQAEQELGTENGDDSQQGIGKKMQPLYGIVLYDFQAERSDELNAKTGEPIIVIAQSNLEWFVAKPIGRLGGPGLIPVSFVEIRDAVTGQTINNVGDLMQTSAAPIPKVEEWKKLTQGYESTSLPLINENGGDIGSHSASLSTSSSQSHPPPPPSPLQKYQSGDDNFGSESMENGRTMTTPESLVISAAMDSYILEGDQFWFIVYAGLSNGKHRVLYRLYEDFYDFQINLLHEFPNEAGKEDNERILPYMPGPITHVNEEVTAERQNDLDKYCQELLSLPPYLSGCSLVQSQLFGIHEGDVETDQDPRSNGDDNNYTHQHELDTAHTDITPLSTDNTNIPYVKGPQILATQPTENNVTGVNGRTIKVKIVHKDDIIAIKVPINSSLNDLKSKIGDRLGTQFHLQYKADSSKDRLPLETELDMEEAFGMSIKVGKLTVYANDTLE</sequence>
<feature type="domain" description="PX" evidence="6">
    <location>
        <begin position="328"/>
        <end position="448"/>
    </location>
</feature>
<dbReference type="GO" id="GO:0035091">
    <property type="term" value="F:phosphatidylinositol binding"/>
    <property type="evidence" value="ECO:0007669"/>
    <property type="project" value="InterPro"/>
</dbReference>
<dbReference type="EMBL" id="MCGE01000005">
    <property type="protein sequence ID" value="ORZ21283.1"/>
    <property type="molecule type" value="Genomic_DNA"/>
</dbReference>
<dbReference type="SMART" id="SM00326">
    <property type="entry name" value="SH3"/>
    <property type="match status" value="2"/>
</dbReference>
<dbReference type="OrthoDB" id="548867at2759"/>
<dbReference type="STRING" id="90262.A0A1X2ITJ5"/>
<dbReference type="Proteomes" id="UP000193560">
    <property type="component" value="Unassembled WGS sequence"/>
</dbReference>
<dbReference type="SMART" id="SM00312">
    <property type="entry name" value="PX"/>
    <property type="match status" value="1"/>
</dbReference>
<evidence type="ECO:0000256" key="1">
    <source>
        <dbReference type="ARBA" id="ARBA00022443"/>
    </source>
</evidence>
<dbReference type="Pfam" id="PF00787">
    <property type="entry name" value="PX"/>
    <property type="match status" value="1"/>
</dbReference>
<evidence type="ECO:0000313" key="8">
    <source>
        <dbReference type="EMBL" id="ORZ21283.1"/>
    </source>
</evidence>
<keyword evidence="9" id="KW-1185">Reference proteome</keyword>
<dbReference type="InterPro" id="IPR035550">
    <property type="entry name" value="Bem1/Scd2_PX"/>
</dbReference>
<dbReference type="InterPro" id="IPR035548">
    <property type="entry name" value="Bem1/Scd2_SH3_1"/>
</dbReference>
<reference evidence="8 9" key="1">
    <citation type="submission" date="2016-07" db="EMBL/GenBank/DDBJ databases">
        <title>Pervasive Adenine N6-methylation of Active Genes in Fungi.</title>
        <authorList>
            <consortium name="DOE Joint Genome Institute"/>
            <person name="Mondo S.J."/>
            <person name="Dannebaum R.O."/>
            <person name="Kuo R.C."/>
            <person name="Labutti K."/>
            <person name="Haridas S."/>
            <person name="Kuo A."/>
            <person name="Salamov A."/>
            <person name="Ahrendt S.R."/>
            <person name="Lipzen A."/>
            <person name="Sullivan W."/>
            <person name="Andreopoulos W.B."/>
            <person name="Clum A."/>
            <person name="Lindquist E."/>
            <person name="Daum C."/>
            <person name="Ramamoorthy G.K."/>
            <person name="Gryganskyi A."/>
            <person name="Culley D."/>
            <person name="Magnuson J.K."/>
            <person name="James T.Y."/>
            <person name="O'Malley M.A."/>
            <person name="Stajich J.E."/>
            <person name="Spatafora J.W."/>
            <person name="Visel A."/>
            <person name="Grigoriev I.V."/>
        </authorList>
    </citation>
    <scope>NUCLEOTIDE SEQUENCE [LARGE SCALE GENOMIC DNA]</scope>
    <source>
        <strain evidence="8 9">NRRL 1336</strain>
    </source>
</reference>
<dbReference type="InterPro" id="IPR053793">
    <property type="entry name" value="PB1-like"/>
</dbReference>
<dbReference type="CDD" id="cd11879">
    <property type="entry name" value="SH3_Bem1p_2"/>
    <property type="match status" value="1"/>
</dbReference>
<dbReference type="Gene3D" id="3.10.20.90">
    <property type="entry name" value="Phosphatidylinositol 3-kinase Catalytic Subunit, Chain A, domain 1"/>
    <property type="match status" value="1"/>
</dbReference>
<dbReference type="CDD" id="cd05992">
    <property type="entry name" value="PB1"/>
    <property type="match status" value="1"/>
</dbReference>
<feature type="domain" description="SH3" evidence="5">
    <location>
        <begin position="172"/>
        <end position="234"/>
    </location>
</feature>
<evidence type="ECO:0000256" key="2">
    <source>
        <dbReference type="ARBA" id="ARBA00022737"/>
    </source>
</evidence>
<accession>A0A1X2ITJ5</accession>
<dbReference type="FunFam" id="2.30.30.40:FF:000093">
    <property type="entry name" value="Protein kinase activator Bem1"/>
    <property type="match status" value="1"/>
</dbReference>
<dbReference type="SUPFAM" id="SSF50044">
    <property type="entry name" value="SH3-domain"/>
    <property type="match status" value="2"/>
</dbReference>
<gene>
    <name evidence="8" type="ORF">BCR42DRAFT_369070</name>
</gene>